<evidence type="ECO:0000313" key="1">
    <source>
        <dbReference type="EMBL" id="EGY33648.1"/>
    </source>
</evidence>
<dbReference type="Proteomes" id="UP000005508">
    <property type="component" value="Unassembled WGS sequence"/>
</dbReference>
<organism evidence="1 2">
    <name type="scientific">Aggregatibacter actinomycetemcomitans serotype e str. SC1083</name>
    <dbReference type="NCBI Taxonomy" id="907488"/>
    <lineage>
        <taxon>Bacteria</taxon>
        <taxon>Pseudomonadati</taxon>
        <taxon>Pseudomonadota</taxon>
        <taxon>Gammaproteobacteria</taxon>
        <taxon>Pasteurellales</taxon>
        <taxon>Pasteurellaceae</taxon>
        <taxon>Aggregatibacter</taxon>
    </lineage>
</organism>
<proteinExistence type="predicted"/>
<comment type="caution">
    <text evidence="1">The sequence shown here is derived from an EMBL/GenBank/DDBJ whole genome shotgun (WGS) entry which is preliminary data.</text>
</comment>
<protein>
    <submittedName>
        <fullName evidence="1">Uncharacterized protein</fullName>
    </submittedName>
</protein>
<accession>G4A968</accession>
<sequence>MVFVKKKCGGFFMCFLRKTPAWFAGVKTLIETQILDLFVSPI</sequence>
<reference evidence="1 2" key="1">
    <citation type="submission" date="2010-10" db="EMBL/GenBank/DDBJ databases">
        <authorList>
            <person name="Chen C."/>
            <person name="Kittichotirat W."/>
            <person name="Asikainen S."/>
            <person name="Bumgarner R."/>
        </authorList>
    </citation>
    <scope>NUCLEOTIDE SEQUENCE [LARGE SCALE GENOMIC DNA]</scope>
    <source>
        <strain evidence="1 2">SC1083</strain>
    </source>
</reference>
<dbReference type="EMBL" id="AEJM01000024">
    <property type="protein sequence ID" value="EGY33648.1"/>
    <property type="molecule type" value="Genomic_DNA"/>
</dbReference>
<name>G4A968_AGGAC</name>
<gene>
    <name evidence="1" type="ORF">SC1083_1378</name>
</gene>
<evidence type="ECO:0000313" key="2">
    <source>
        <dbReference type="Proteomes" id="UP000005508"/>
    </source>
</evidence>
<dbReference type="PATRIC" id="fig|907488.3.peg.1341"/>
<dbReference type="AlphaFoldDB" id="G4A968"/>